<gene>
    <name evidence="7" type="ORF">LR394_27045</name>
</gene>
<comment type="subcellular location">
    <subcellularLocation>
        <location evidence="1">Membrane</location>
        <topology evidence="1">Multi-pass membrane protein</topology>
    </subcellularLocation>
</comment>
<evidence type="ECO:0000256" key="4">
    <source>
        <dbReference type="ARBA" id="ARBA00023136"/>
    </source>
</evidence>
<evidence type="ECO:0000313" key="8">
    <source>
        <dbReference type="Proteomes" id="UP001138997"/>
    </source>
</evidence>
<dbReference type="EMBL" id="JAJOMB010000017">
    <property type="protein sequence ID" value="MCD5314571.1"/>
    <property type="molecule type" value="Genomic_DNA"/>
</dbReference>
<dbReference type="AlphaFoldDB" id="A0A9X1NJZ7"/>
<reference evidence="7" key="1">
    <citation type="submission" date="2021-11" db="EMBL/GenBank/DDBJ databases">
        <title>Streptomyces corallinus and Kineosporia corallina sp. nov., two new coral-derived marine actinobacteria.</title>
        <authorList>
            <person name="Buangrab K."/>
            <person name="Sutthacheep M."/>
            <person name="Yeemin T."/>
            <person name="Harunari E."/>
            <person name="Igarashi Y."/>
            <person name="Sripreechasak P."/>
            <person name="Kanchanasin P."/>
            <person name="Tanasupawat S."/>
            <person name="Phongsopitanun W."/>
        </authorList>
    </citation>
    <scope>NUCLEOTIDE SEQUENCE</scope>
    <source>
        <strain evidence="7">JCM 31032</strain>
    </source>
</reference>
<name>A0A9X1NJZ7_9ACTN</name>
<sequence>MNQSGTEMIRLIAGREMSTKLRDKAFIISSLVMLALVALSIIIPALFLGGDDHPKYRLAVSGSSAGQIAEVARQNGADAIKADEVDDDNLLTRSGETGLPAAELTLVEADTADAATDLVRTESADAALVEKADGTLEIVGGSSVDGDLSTLISLSFQSAQTQAVLQEAGVPAEAITALQEIAPPSERLLEGTSENEGVAMVLSLAFALLFYFTALTFGLTIAQSVVEEKQSRVIEILVAATPVRILLAGKVLGNGILALGQVALLLAIGLATASATGQSEAAGLLLSSGGWFLLFFALGFLMLACVWAASGALAARQEDLQSTTMPLQLVLAVPFFAAIYITDPGTPLKILSYVPFTSPLSMPRRLMIGDAAWWEALISLGIIAATGALLITFAARLYEGSLLRTSTKTSIAAAWKKEKQPALR</sequence>
<keyword evidence="2 5" id="KW-0812">Transmembrane</keyword>
<dbReference type="Pfam" id="PF12698">
    <property type="entry name" value="ABC2_membrane_3"/>
    <property type="match status" value="1"/>
</dbReference>
<evidence type="ECO:0000256" key="3">
    <source>
        <dbReference type="ARBA" id="ARBA00022989"/>
    </source>
</evidence>
<accession>A0A9X1NJZ7</accession>
<protein>
    <submittedName>
        <fullName evidence="7">ABC transporter permease</fullName>
    </submittedName>
</protein>
<dbReference type="Proteomes" id="UP001138997">
    <property type="component" value="Unassembled WGS sequence"/>
</dbReference>
<proteinExistence type="predicted"/>
<dbReference type="PANTHER" id="PTHR43471">
    <property type="entry name" value="ABC TRANSPORTER PERMEASE"/>
    <property type="match status" value="1"/>
</dbReference>
<organism evidence="7 8">
    <name type="scientific">Kineosporia babensis</name>
    <dbReference type="NCBI Taxonomy" id="499548"/>
    <lineage>
        <taxon>Bacteria</taxon>
        <taxon>Bacillati</taxon>
        <taxon>Actinomycetota</taxon>
        <taxon>Actinomycetes</taxon>
        <taxon>Kineosporiales</taxon>
        <taxon>Kineosporiaceae</taxon>
        <taxon>Kineosporia</taxon>
    </lineage>
</organism>
<keyword evidence="4 5" id="KW-0472">Membrane</keyword>
<feature type="transmembrane region" description="Helical" evidence="5">
    <location>
        <begin position="325"/>
        <end position="342"/>
    </location>
</feature>
<keyword evidence="3 5" id="KW-1133">Transmembrane helix</keyword>
<evidence type="ECO:0000313" key="7">
    <source>
        <dbReference type="EMBL" id="MCD5314571.1"/>
    </source>
</evidence>
<feature type="transmembrane region" description="Helical" evidence="5">
    <location>
        <begin position="291"/>
        <end position="313"/>
    </location>
</feature>
<feature type="transmembrane region" description="Helical" evidence="5">
    <location>
        <begin position="371"/>
        <end position="398"/>
    </location>
</feature>
<dbReference type="InterPro" id="IPR013525">
    <property type="entry name" value="ABC2_TM"/>
</dbReference>
<feature type="transmembrane region" description="Helical" evidence="5">
    <location>
        <begin position="251"/>
        <end position="271"/>
    </location>
</feature>
<evidence type="ECO:0000259" key="6">
    <source>
        <dbReference type="Pfam" id="PF12698"/>
    </source>
</evidence>
<feature type="transmembrane region" description="Helical" evidence="5">
    <location>
        <begin position="198"/>
        <end position="222"/>
    </location>
</feature>
<evidence type="ECO:0000256" key="1">
    <source>
        <dbReference type="ARBA" id="ARBA00004141"/>
    </source>
</evidence>
<dbReference type="GO" id="GO:0016020">
    <property type="term" value="C:membrane"/>
    <property type="evidence" value="ECO:0007669"/>
    <property type="project" value="UniProtKB-SubCell"/>
</dbReference>
<dbReference type="RefSeq" id="WP_231447214.1">
    <property type="nucleotide sequence ID" value="NZ_JAJOMB010000017.1"/>
</dbReference>
<keyword evidence="8" id="KW-1185">Reference proteome</keyword>
<feature type="domain" description="ABC-2 type transporter transmembrane" evidence="6">
    <location>
        <begin position="24"/>
        <end position="395"/>
    </location>
</feature>
<evidence type="ECO:0000256" key="2">
    <source>
        <dbReference type="ARBA" id="ARBA00022692"/>
    </source>
</evidence>
<feature type="transmembrane region" description="Helical" evidence="5">
    <location>
        <begin position="25"/>
        <end position="48"/>
    </location>
</feature>
<comment type="caution">
    <text evidence="7">The sequence shown here is derived from an EMBL/GenBank/DDBJ whole genome shotgun (WGS) entry which is preliminary data.</text>
</comment>
<dbReference type="PANTHER" id="PTHR43471:SF3">
    <property type="entry name" value="ABC TRANSPORTER PERMEASE PROTEIN NATB"/>
    <property type="match status" value="1"/>
</dbReference>
<dbReference type="GO" id="GO:0140359">
    <property type="term" value="F:ABC-type transporter activity"/>
    <property type="evidence" value="ECO:0007669"/>
    <property type="project" value="InterPro"/>
</dbReference>
<evidence type="ECO:0000256" key="5">
    <source>
        <dbReference type="SAM" id="Phobius"/>
    </source>
</evidence>